<dbReference type="PANTHER" id="PTHR39080:SF1">
    <property type="entry name" value="LARGE RIBOSOMAL SUBUNIT PROTEIN BL28A"/>
    <property type="match status" value="1"/>
</dbReference>
<dbReference type="EMBL" id="SOKJ01000160">
    <property type="protein sequence ID" value="TET11341.1"/>
    <property type="molecule type" value="Genomic_DNA"/>
</dbReference>
<dbReference type="SUPFAM" id="SSF143800">
    <property type="entry name" value="L28p-like"/>
    <property type="match status" value="1"/>
</dbReference>
<feature type="compositionally biased region" description="Polar residues" evidence="6">
    <location>
        <begin position="9"/>
        <end position="18"/>
    </location>
</feature>
<keyword evidence="2 5" id="KW-0689">Ribosomal protein</keyword>
<evidence type="ECO:0000256" key="6">
    <source>
        <dbReference type="SAM" id="MobiDB-lite"/>
    </source>
</evidence>
<organism evidence="7 8">
    <name type="scientific">Aerophobetes bacterium</name>
    <dbReference type="NCBI Taxonomy" id="2030807"/>
    <lineage>
        <taxon>Bacteria</taxon>
        <taxon>Candidatus Aerophobota</taxon>
    </lineage>
</organism>
<evidence type="ECO:0000313" key="7">
    <source>
        <dbReference type="EMBL" id="TET11341.1"/>
    </source>
</evidence>
<gene>
    <name evidence="5 7" type="primary">rpmB</name>
    <name evidence="7" type="ORF">E3J84_03005</name>
</gene>
<dbReference type="PANTHER" id="PTHR39080">
    <property type="entry name" value="50S RIBOSOMAL PROTEIN L28"/>
    <property type="match status" value="1"/>
</dbReference>
<evidence type="ECO:0000256" key="3">
    <source>
        <dbReference type="ARBA" id="ARBA00023274"/>
    </source>
</evidence>
<protein>
    <recommendedName>
        <fullName evidence="4 5">Large ribosomal subunit protein bL28</fullName>
    </recommendedName>
</protein>
<proteinExistence type="inferred from homology"/>
<evidence type="ECO:0000256" key="1">
    <source>
        <dbReference type="ARBA" id="ARBA00008760"/>
    </source>
</evidence>
<dbReference type="HAMAP" id="MF_00373">
    <property type="entry name" value="Ribosomal_bL28"/>
    <property type="match status" value="1"/>
</dbReference>
<dbReference type="Gene3D" id="2.30.170.40">
    <property type="entry name" value="Ribosomal protein L28/L24"/>
    <property type="match status" value="1"/>
</dbReference>
<accession>A0A523S0E1</accession>
<dbReference type="AlphaFoldDB" id="A0A523S0E1"/>
<comment type="similarity">
    <text evidence="1 5">Belongs to the bacterial ribosomal protein bL28 family.</text>
</comment>
<dbReference type="InterPro" id="IPR037147">
    <property type="entry name" value="Ribosomal_bL28_sf"/>
</dbReference>
<evidence type="ECO:0000256" key="5">
    <source>
        <dbReference type="HAMAP-Rule" id="MF_00373"/>
    </source>
</evidence>
<dbReference type="GO" id="GO:0006412">
    <property type="term" value="P:translation"/>
    <property type="evidence" value="ECO:0007669"/>
    <property type="project" value="UniProtKB-UniRule"/>
</dbReference>
<dbReference type="GO" id="GO:0005840">
    <property type="term" value="C:ribosome"/>
    <property type="evidence" value="ECO:0007669"/>
    <property type="project" value="UniProtKB-KW"/>
</dbReference>
<comment type="caution">
    <text evidence="7">The sequence shown here is derived from an EMBL/GenBank/DDBJ whole genome shotgun (WGS) entry which is preliminary data.</text>
</comment>
<dbReference type="InterPro" id="IPR001383">
    <property type="entry name" value="Ribosomal_bL28_bact-type"/>
</dbReference>
<dbReference type="Proteomes" id="UP000316360">
    <property type="component" value="Unassembled WGS sequence"/>
</dbReference>
<dbReference type="InterPro" id="IPR034704">
    <property type="entry name" value="Ribosomal_bL28/bL31-like_sf"/>
</dbReference>
<evidence type="ECO:0000256" key="2">
    <source>
        <dbReference type="ARBA" id="ARBA00022980"/>
    </source>
</evidence>
<evidence type="ECO:0000256" key="4">
    <source>
        <dbReference type="ARBA" id="ARBA00035174"/>
    </source>
</evidence>
<dbReference type="GO" id="GO:0003735">
    <property type="term" value="F:structural constituent of ribosome"/>
    <property type="evidence" value="ECO:0007669"/>
    <property type="project" value="InterPro"/>
</dbReference>
<evidence type="ECO:0000313" key="8">
    <source>
        <dbReference type="Proteomes" id="UP000316360"/>
    </source>
</evidence>
<dbReference type="Pfam" id="PF00830">
    <property type="entry name" value="Ribosomal_L28"/>
    <property type="match status" value="1"/>
</dbReference>
<sequence length="63" mass="7325">MMKRCQICGKQSSTGHTVSHSKRRTKRRWLPNLQRIKIKLNGKVTRAYVCTSCIRSHKVEKAV</sequence>
<dbReference type="NCBIfam" id="TIGR00009">
    <property type="entry name" value="L28"/>
    <property type="match status" value="1"/>
</dbReference>
<dbReference type="GO" id="GO:1990904">
    <property type="term" value="C:ribonucleoprotein complex"/>
    <property type="evidence" value="ECO:0007669"/>
    <property type="project" value="UniProtKB-KW"/>
</dbReference>
<keyword evidence="3 5" id="KW-0687">Ribonucleoprotein</keyword>
<dbReference type="InterPro" id="IPR026569">
    <property type="entry name" value="Ribosomal_bL28"/>
</dbReference>
<reference evidence="7 8" key="1">
    <citation type="submission" date="2019-03" db="EMBL/GenBank/DDBJ databases">
        <title>Metabolic potential of uncultured bacteria and archaea associated with petroleum seepage in deep-sea sediments.</title>
        <authorList>
            <person name="Dong X."/>
            <person name="Hubert C."/>
        </authorList>
    </citation>
    <scope>NUCLEOTIDE SEQUENCE [LARGE SCALE GENOMIC DNA]</scope>
    <source>
        <strain evidence="7">E44_bin7</strain>
    </source>
</reference>
<dbReference type="InterPro" id="IPR050096">
    <property type="entry name" value="Bacterial_rp_bL28"/>
</dbReference>
<feature type="region of interest" description="Disordered" evidence="6">
    <location>
        <begin position="1"/>
        <end position="25"/>
    </location>
</feature>
<name>A0A523S0E1_UNCAE</name>